<sequence>REHLHLLLPSPSDSPLPGPTQRPVCVKCDMLERLISPALVPSTPSLGVKTESVRDFLPAVKGPGNQSPTPQRLRVIKVLHADGVCESVLYGLPLVIRPTTCWQLDWDEMETNNSLFHALCQTLRNQDLFLLLRVEPDKKSSAGGSGVCSHYVLQPSPSVSLLLKPVASRELLLPCSLPVSNQDPSPNAMNSIQVQLKSVKLEVK</sequence>
<reference evidence="2" key="2">
    <citation type="submission" date="2025-08" db="UniProtKB">
        <authorList>
            <consortium name="Ensembl"/>
        </authorList>
    </citation>
    <scope>IDENTIFICATION</scope>
</reference>
<proteinExistence type="predicted"/>
<dbReference type="InterPro" id="IPR033587">
    <property type="entry name" value="M1AP"/>
</dbReference>
<dbReference type="Proteomes" id="UP000028760">
    <property type="component" value="Unassembled WGS sequence"/>
</dbReference>
<protein>
    <submittedName>
        <fullName evidence="2">Meiosis 1 associated protein</fullName>
    </submittedName>
</protein>
<dbReference type="AlphaFoldDB" id="A0A096MFJ6"/>
<dbReference type="GO" id="GO:0007283">
    <property type="term" value="P:spermatogenesis"/>
    <property type="evidence" value="ECO:0007669"/>
    <property type="project" value="InterPro"/>
</dbReference>
<feature type="compositionally biased region" description="Low complexity" evidence="1">
    <location>
        <begin position="1"/>
        <end position="11"/>
    </location>
</feature>
<dbReference type="GO" id="GO:0051308">
    <property type="term" value="P:male meiosis chromosome separation"/>
    <property type="evidence" value="ECO:0007669"/>
    <property type="project" value="TreeGrafter"/>
</dbReference>
<dbReference type="PANTHER" id="PTHR28642:SF1">
    <property type="entry name" value="MEIOSIS 1 ARREST PROTEIN"/>
    <property type="match status" value="1"/>
</dbReference>
<dbReference type="GeneTree" id="ENSGT00390000005656"/>
<dbReference type="PANTHER" id="PTHR28642">
    <property type="entry name" value="MEIOSIS 1 ARREST PROTEIN"/>
    <property type="match status" value="1"/>
</dbReference>
<evidence type="ECO:0000256" key="1">
    <source>
        <dbReference type="SAM" id="MobiDB-lite"/>
    </source>
</evidence>
<evidence type="ECO:0000313" key="2">
    <source>
        <dbReference type="Ensembl" id="ENSPFOP00000030187.1"/>
    </source>
</evidence>
<reference evidence="3" key="1">
    <citation type="submission" date="2013-10" db="EMBL/GenBank/DDBJ databases">
        <authorList>
            <person name="Schartl M."/>
            <person name="Warren W."/>
        </authorList>
    </citation>
    <scope>NUCLEOTIDE SEQUENCE [LARGE SCALE GENOMIC DNA]</scope>
    <source>
        <strain evidence="3">female</strain>
    </source>
</reference>
<reference evidence="2" key="3">
    <citation type="submission" date="2025-09" db="UniProtKB">
        <authorList>
            <consortium name="Ensembl"/>
        </authorList>
    </citation>
    <scope>IDENTIFICATION</scope>
</reference>
<dbReference type="EMBL" id="AYCK01016162">
    <property type="status" value="NOT_ANNOTATED_CDS"/>
    <property type="molecule type" value="Genomic_DNA"/>
</dbReference>
<dbReference type="GO" id="GO:0007127">
    <property type="term" value="P:meiosis I"/>
    <property type="evidence" value="ECO:0007669"/>
    <property type="project" value="InterPro"/>
</dbReference>
<accession>A0A096MFJ6</accession>
<dbReference type="EMBL" id="AYCK01016163">
    <property type="status" value="NOT_ANNOTATED_CDS"/>
    <property type="molecule type" value="Genomic_DNA"/>
</dbReference>
<dbReference type="Ensembl" id="ENSPFOT00000027127.1">
    <property type="protein sequence ID" value="ENSPFOP00000030187.1"/>
    <property type="gene ID" value="ENSPFOG00000000550.2"/>
</dbReference>
<name>A0A096MFJ6_POEFO</name>
<evidence type="ECO:0000313" key="3">
    <source>
        <dbReference type="Proteomes" id="UP000028760"/>
    </source>
</evidence>
<organism evidence="2 3">
    <name type="scientific">Poecilia formosa</name>
    <name type="common">Amazon molly</name>
    <name type="synonym">Limia formosa</name>
    <dbReference type="NCBI Taxonomy" id="48698"/>
    <lineage>
        <taxon>Eukaryota</taxon>
        <taxon>Metazoa</taxon>
        <taxon>Chordata</taxon>
        <taxon>Craniata</taxon>
        <taxon>Vertebrata</taxon>
        <taxon>Euteleostomi</taxon>
        <taxon>Actinopterygii</taxon>
        <taxon>Neopterygii</taxon>
        <taxon>Teleostei</taxon>
        <taxon>Neoteleostei</taxon>
        <taxon>Acanthomorphata</taxon>
        <taxon>Ovalentaria</taxon>
        <taxon>Atherinomorphae</taxon>
        <taxon>Cyprinodontiformes</taxon>
        <taxon>Poeciliidae</taxon>
        <taxon>Poeciliinae</taxon>
        <taxon>Poecilia</taxon>
    </lineage>
</organism>
<feature type="region of interest" description="Disordered" evidence="1">
    <location>
        <begin position="1"/>
        <end position="20"/>
    </location>
</feature>
<keyword evidence="3" id="KW-1185">Reference proteome</keyword>